<accession>A0A672JFA0</accession>
<keyword evidence="3" id="KW-0443">Lipid metabolism</keyword>
<dbReference type="InterPro" id="IPR046974">
    <property type="entry name" value="PLC_epsilon1_EF"/>
</dbReference>
<dbReference type="InterPro" id="IPR035892">
    <property type="entry name" value="C2_domain_sf"/>
</dbReference>
<dbReference type="InterPro" id="IPR011992">
    <property type="entry name" value="EF-hand-dom_pair"/>
</dbReference>
<dbReference type="Pfam" id="PF00617">
    <property type="entry name" value="RasGEF"/>
    <property type="match status" value="1"/>
</dbReference>
<dbReference type="SUPFAM" id="SSF50729">
    <property type="entry name" value="PH domain-like"/>
    <property type="match status" value="1"/>
</dbReference>
<keyword evidence="3" id="KW-0442">Lipid degradation</keyword>
<evidence type="ECO:0000259" key="7">
    <source>
        <dbReference type="PROSITE" id="PS50009"/>
    </source>
</evidence>
<feature type="compositionally biased region" description="Basic and acidic residues" evidence="4">
    <location>
        <begin position="199"/>
        <end position="211"/>
    </location>
</feature>
<dbReference type="GO" id="GO:0051209">
    <property type="term" value="P:release of sequestered calcium ion into cytosol"/>
    <property type="evidence" value="ECO:0007669"/>
    <property type="project" value="TreeGrafter"/>
</dbReference>
<dbReference type="Pfam" id="PF00387">
    <property type="entry name" value="PI-PLC-Y"/>
    <property type="match status" value="1"/>
</dbReference>
<dbReference type="InterPro" id="IPR017946">
    <property type="entry name" value="PLC-like_Pdiesterase_TIM-brl"/>
</dbReference>
<feature type="compositionally biased region" description="Acidic residues" evidence="4">
    <location>
        <begin position="1446"/>
        <end position="1463"/>
    </location>
</feature>
<dbReference type="GO" id="GO:0046488">
    <property type="term" value="P:phosphatidylinositol metabolic process"/>
    <property type="evidence" value="ECO:0007669"/>
    <property type="project" value="TreeGrafter"/>
</dbReference>
<dbReference type="Pfam" id="PF00388">
    <property type="entry name" value="PI-PLC-X"/>
    <property type="match status" value="1"/>
</dbReference>
<dbReference type="Pfam" id="PF00788">
    <property type="entry name" value="RA"/>
    <property type="match status" value="1"/>
</dbReference>
<dbReference type="SUPFAM" id="SSF47473">
    <property type="entry name" value="EF-hand"/>
    <property type="match status" value="1"/>
</dbReference>
<dbReference type="SMART" id="SM00149">
    <property type="entry name" value="PLCYc"/>
    <property type="match status" value="1"/>
</dbReference>
<dbReference type="InterPro" id="IPR015359">
    <property type="entry name" value="PLC_EF-hand-like"/>
</dbReference>
<organism evidence="9 10">
    <name type="scientific">Salarias fasciatus</name>
    <name type="common">Jewelled blenny</name>
    <name type="synonym">Blennius fasciatus</name>
    <dbReference type="NCBI Taxonomy" id="181472"/>
    <lineage>
        <taxon>Eukaryota</taxon>
        <taxon>Metazoa</taxon>
        <taxon>Chordata</taxon>
        <taxon>Craniata</taxon>
        <taxon>Vertebrata</taxon>
        <taxon>Euteleostomi</taxon>
        <taxon>Actinopterygii</taxon>
        <taxon>Neopterygii</taxon>
        <taxon>Teleostei</taxon>
        <taxon>Neoteleostei</taxon>
        <taxon>Acanthomorphata</taxon>
        <taxon>Ovalentaria</taxon>
        <taxon>Blenniimorphae</taxon>
        <taxon>Blenniiformes</taxon>
        <taxon>Blennioidei</taxon>
        <taxon>Blenniidae</taxon>
        <taxon>Salariinae</taxon>
        <taxon>Salarias</taxon>
    </lineage>
</organism>
<feature type="region of interest" description="Disordered" evidence="4">
    <location>
        <begin position="671"/>
        <end position="696"/>
    </location>
</feature>
<dbReference type="GO" id="GO:0048015">
    <property type="term" value="P:phosphatidylinositol-mediated signaling"/>
    <property type="evidence" value="ECO:0007669"/>
    <property type="project" value="TreeGrafter"/>
</dbReference>
<evidence type="ECO:0000259" key="5">
    <source>
        <dbReference type="PROSITE" id="PS50004"/>
    </source>
</evidence>
<dbReference type="Gene3D" id="2.60.40.150">
    <property type="entry name" value="C2 domain"/>
    <property type="match status" value="1"/>
</dbReference>
<dbReference type="Gene3D" id="3.10.20.90">
    <property type="entry name" value="Phosphatidylinositol 3-kinase Catalytic Subunit, Chain A, domain 1"/>
    <property type="match status" value="2"/>
</dbReference>
<feature type="compositionally biased region" description="Polar residues" evidence="4">
    <location>
        <begin position="1548"/>
        <end position="1562"/>
    </location>
</feature>
<dbReference type="PANTHER" id="PTHR10336:SF6">
    <property type="entry name" value="1-PHOSPHATIDYLINOSITOL 4,5-BISPHOSPHATE PHOSPHODIESTERASE EPSILON-1"/>
    <property type="match status" value="1"/>
</dbReference>
<feature type="region of interest" description="Disordered" evidence="4">
    <location>
        <begin position="83"/>
        <end position="111"/>
    </location>
</feature>
<feature type="compositionally biased region" description="Basic residues" evidence="4">
    <location>
        <begin position="177"/>
        <end position="189"/>
    </location>
</feature>
<feature type="region of interest" description="Disordered" evidence="4">
    <location>
        <begin position="159"/>
        <end position="229"/>
    </location>
</feature>
<comment type="catalytic activity">
    <reaction evidence="3">
        <text>a 1,2-diacyl-sn-glycero-3-phospho-(1D-myo-inositol-4,5-bisphosphate) + H2O = 1D-myo-inositol 1,4,5-trisphosphate + a 1,2-diacyl-sn-glycerol + H(+)</text>
        <dbReference type="Rhea" id="RHEA:33179"/>
        <dbReference type="ChEBI" id="CHEBI:15377"/>
        <dbReference type="ChEBI" id="CHEBI:15378"/>
        <dbReference type="ChEBI" id="CHEBI:17815"/>
        <dbReference type="ChEBI" id="CHEBI:58456"/>
        <dbReference type="ChEBI" id="CHEBI:203600"/>
        <dbReference type="EC" id="3.1.4.11"/>
    </reaction>
</comment>
<feature type="region of interest" description="Disordered" evidence="4">
    <location>
        <begin position="1419"/>
        <end position="1475"/>
    </location>
</feature>
<keyword evidence="10" id="KW-1185">Reference proteome</keyword>
<dbReference type="Gene3D" id="1.10.840.10">
    <property type="entry name" value="Ras guanine-nucleotide exchange factors catalytic domain"/>
    <property type="match status" value="1"/>
</dbReference>
<feature type="compositionally biased region" description="Polar residues" evidence="4">
    <location>
        <begin position="1576"/>
        <end position="1590"/>
    </location>
</feature>
<dbReference type="SMART" id="SM00239">
    <property type="entry name" value="C2"/>
    <property type="match status" value="1"/>
</dbReference>
<dbReference type="Gene3D" id="3.20.20.190">
    <property type="entry name" value="Phosphatidylinositol (PI) phosphodiesterase"/>
    <property type="match status" value="1"/>
</dbReference>
<dbReference type="SMART" id="SM00148">
    <property type="entry name" value="PLCXc"/>
    <property type="match status" value="1"/>
</dbReference>
<evidence type="ECO:0000313" key="10">
    <source>
        <dbReference type="Proteomes" id="UP000472267"/>
    </source>
</evidence>
<feature type="compositionally biased region" description="Polar residues" evidence="4">
    <location>
        <begin position="17"/>
        <end position="27"/>
    </location>
</feature>
<dbReference type="PRINTS" id="PR00390">
    <property type="entry name" value="PHPHLIPASEC"/>
</dbReference>
<dbReference type="CDD" id="cd01780">
    <property type="entry name" value="RA2_PLC-epsilon"/>
    <property type="match status" value="1"/>
</dbReference>
<proteinExistence type="predicted"/>
<evidence type="ECO:0000313" key="9">
    <source>
        <dbReference type="Ensembl" id="ENSSFAP00005051780.1"/>
    </source>
</evidence>
<dbReference type="EC" id="3.1.4.11" evidence="3"/>
<dbReference type="InterPro" id="IPR023578">
    <property type="entry name" value="Ras_GEF_dom_sf"/>
</dbReference>
<feature type="domain" description="C2" evidence="5">
    <location>
        <begin position="1696"/>
        <end position="1825"/>
    </location>
</feature>
<keyword evidence="3" id="KW-0378">Hydrolase</keyword>
<dbReference type="InterPro" id="IPR000159">
    <property type="entry name" value="RA_dom"/>
</dbReference>
<feature type="region of interest" description="Disordered" evidence="4">
    <location>
        <begin position="2094"/>
        <end position="2114"/>
    </location>
</feature>
<dbReference type="Ensembl" id="ENSSFAT00005053427.1">
    <property type="protein sequence ID" value="ENSSFAP00005051780.1"/>
    <property type="gene ID" value="ENSSFAG00005024673.1"/>
</dbReference>
<dbReference type="InterPro" id="IPR001895">
    <property type="entry name" value="RASGEF_cat_dom"/>
</dbReference>
<feature type="compositionally biased region" description="Gly residues" evidence="4">
    <location>
        <begin position="2099"/>
        <end position="2108"/>
    </location>
</feature>
<feature type="compositionally biased region" description="Basic and acidic residues" evidence="4">
    <location>
        <begin position="1563"/>
        <end position="1575"/>
    </location>
</feature>
<gene>
    <name evidence="9" type="primary">plce1</name>
</gene>
<feature type="region of interest" description="Disordered" evidence="4">
    <location>
        <begin position="927"/>
        <end position="1056"/>
    </location>
</feature>
<evidence type="ECO:0000259" key="6">
    <source>
        <dbReference type="PROSITE" id="PS50008"/>
    </source>
</evidence>
<dbReference type="CDD" id="cd08596">
    <property type="entry name" value="PI-PLCc_epsilon"/>
    <property type="match status" value="1"/>
</dbReference>
<dbReference type="GO" id="GO:0004435">
    <property type="term" value="F:phosphatidylinositol-4,5-bisphosphate phospholipase C activity"/>
    <property type="evidence" value="ECO:0007669"/>
    <property type="project" value="UniProtKB-EC"/>
</dbReference>
<reference evidence="9" key="3">
    <citation type="submission" date="2025-09" db="UniProtKB">
        <authorList>
            <consortium name="Ensembl"/>
        </authorList>
    </citation>
    <scope>IDENTIFICATION</scope>
</reference>
<dbReference type="SUPFAM" id="SSF49562">
    <property type="entry name" value="C2 domain (Calcium/lipid-binding domain, CaLB)"/>
    <property type="match status" value="1"/>
</dbReference>
<feature type="domain" description="Ras-associating" evidence="8">
    <location>
        <begin position="1972"/>
        <end position="2071"/>
    </location>
</feature>
<dbReference type="FunFam" id="1.10.238.10:FF:000244">
    <property type="entry name" value="Phospholipase C, epsilon 1"/>
    <property type="match status" value="1"/>
</dbReference>
<keyword evidence="1" id="KW-0807">Transducer</keyword>
<dbReference type="InterPro" id="IPR001192">
    <property type="entry name" value="PI-PLC_fam"/>
</dbReference>
<dbReference type="GO" id="GO:0005085">
    <property type="term" value="F:guanyl-nucleotide exchange factor activity"/>
    <property type="evidence" value="ECO:0007669"/>
    <property type="project" value="UniProtKB-KW"/>
</dbReference>
<dbReference type="InterPro" id="IPR001711">
    <property type="entry name" value="PLipase_C_Pinositol-sp_Y"/>
</dbReference>
<name>A0A672JFA0_SALFA</name>
<sequence length="2129" mass="235586">MATEENQPQVGPAVSTRHVSPPSSGSKPSRDAKHANPSQETWRAPDQLWQSRQRSSPSLLLYRKLSCDSGKGTILDEQYESLDYSSKASSGKEKLNPELPTGSSADGITAVPRKNSAGSVCQLVAAGDGVDPGRSNAGGARCSCALSGFCTNPNTFSCHNPRSSPTPSHPSPLTDQRRHHANGHIHRRPLRDGFSSLERLNRKPRVDKYSLEKSSSSSSDEEDGDAFSENSEFIRNRKERSTVLVRRFFKNNQKVTKSVCTGTRAIVKTLPSGHIAEDARVVAVHHKLWLPSKQDIWPVLMCRVAEDLKSCRGILLLPPGLDVSDSDHICGPLFCRRFYRVCGQRTSVCSLLTGALLEATTALGARSALPFPLPQCPNGHGVLKERQLANSMSSSSTLPPSVSGISKELAELRHLVQFPEEIACILTEQEQQLYQQVFPLDYLCFLTRDLGSPECQTKRHPNLKASLSAPAMSTQSAQRSNAVEDLVARFNEVSSWVTWLVLTAGSMEEKREVFSYLVHVAKCCWNMGNYNSVMEFLAGLRSRKVLKMWQFMDQSDIETMRSLKDAMAQHESSAEYKKVVTRALNIPGCKVVPFCGVFLKELSEALDGTASIMSLKPSSDNTEDSIEFVSDYSGQHNFLSRSGSDGLHIPEKEATVSNILQIIRSCNRSLETEDPDDASTSPSSTGPFTVGDLSDSEGDLSSCEFIVKEADFQGTEETHRAFNHGTELIPWYVLSLQPDVHQFLLQGATVIHYEQDSHLTARCLLRLQPDNTTLTWGKPQSGGASPPEQPLGLGQTVAAGLAEGLLDIGVVKAVFLGHQGVDVHAVCLQNKLSQMTVEENALTLLYGLSTTDNRLLHFVAPNHTAQMLHKGLSELVNATRKLKKFPDQRLQWLRKQYVSLYQEDNRYEGPTLAQAIELFGGRRWNMGTGGVEKPGTQKNSPLGINEKSKKKKKVLVRGDSGDATDDEMVSRKTRSCKEGLYRNGPEGDSMDQEDPEDNFPGPFSLSSNKNSGLLASSSSSSSSSSMAGSNHSRPQSSPVLSGIAKSQPGAWSSRSWHGRGKGCFKGFQNLMISDSTMSFIEFVELFKSFSIRSRKDLKELFDTFAVPCSRSSQESAPLYTNLRIDDKDTGLQPELDLLTRNGSDLGLFIRTRQQMSDNQKQISDAIAAASIVTNGTGVENASLGVLGLAIPQLNDFLVNCQREHLSYDEILSIIQKFEPSATMRQMGWMSFEGFARFLMDKDNFASHNDESQINTEELQYPLTYYYIESSHNTYLTGHQLKGESSVELYSQVLLQGCRSVELDCWDGDDGMPVIYHGHTLTTKIPFKDVVEAVNRSAFVNSDMPVILSIENHCSLPQQRKMAEIFKTVFGERLVTRFLFESDFSDDPHLPSPLQLRGRILLKNKKLKAHQAPVDLLKQKAHQLAHMQAQASNGSPGGTSPSNHTNEEEEEEEDDYDYDYESLSDGEGRPQSDRNTAVESSVFDMELGEEFYLPQNKKESRQIAQELSDLVIYCQAVKFPGLSTLSPAGSSRGKDRGKSRKSIFGTAPSRCSATGEVTTQNRTPGKDISDEGRLSWEEQQTSPTLNPPTSLSAIIRTPKCYHISSVNENAAKRLCRRYSQKLIQHTASQLLRTYPAATRIDSTNPNPLLFWLHGIQLVALNYQTDDLPMQLNTALFEANGGCGYVLKPAVLWDRSCPLYQQFCPMERDVEKMSPAVYSLTIVSGQNVCPGNTAGSPCVEVDVLGMPVDSCHFRTKPIHRNTLNPMWSEHFQFTVHFEDMCFLRFAVVENNSSQTTAQRTLPLKALKAGGSVSPRGILSNGRSETEVRKLSLVSVSVVNLPPRASPQLFSSEEKHASQQHRVTVHGAPGPEPFAVFCVTEQTTAKQLLDMVLNPCEHFLCEERVPLLKERSEVKRCAQYRSLAPEEEVVRLIYSWSAEEGYVGRICLKPREENLNEKNTVLEGEEEVTEDMFFVQVHEVSPEQPHTVIKAPRYSTAQDIIQQTLTKAKYSYSILSNPNPCDYVLMEEVANNAGSKKSSGAKALQRALLDQECVYQAQSRWRGAGKFILKLKEQVVREDKKKVISFASELKKLTSRSRSMTTGGGGGGGVDGPAQSKDDRAACCVALTELQE</sequence>
<dbReference type="InParanoid" id="A0A672JFA0"/>
<dbReference type="FunFam" id="3.10.20.90:FF:000086">
    <property type="entry name" value="Phosphoinositide phospholipase C"/>
    <property type="match status" value="1"/>
</dbReference>
<dbReference type="PANTHER" id="PTHR10336">
    <property type="entry name" value="PHOSPHOINOSITIDE-SPECIFIC PHOSPHOLIPASE C FAMILY PROTEIN"/>
    <property type="match status" value="1"/>
</dbReference>
<evidence type="ECO:0000256" key="3">
    <source>
        <dbReference type="RuleBase" id="RU361133"/>
    </source>
</evidence>
<evidence type="ECO:0000256" key="2">
    <source>
        <dbReference type="PROSITE-ProRule" id="PRU00168"/>
    </source>
</evidence>
<protein>
    <recommendedName>
        <fullName evidence="3">Phosphoinositide phospholipase C</fullName>
        <ecNumber evidence="3">3.1.4.11</ecNumber>
    </recommendedName>
</protein>
<reference evidence="9" key="1">
    <citation type="submission" date="2019-06" db="EMBL/GenBank/DDBJ databases">
        <authorList>
            <consortium name="Wellcome Sanger Institute Data Sharing"/>
        </authorList>
    </citation>
    <scope>NUCLEOTIDE SEQUENCE [LARGE SCALE GENOMIC DNA]</scope>
</reference>
<feature type="compositionally biased region" description="Low complexity" evidence="4">
    <location>
        <begin position="678"/>
        <end position="693"/>
    </location>
</feature>
<dbReference type="Proteomes" id="UP000472267">
    <property type="component" value="Chromosome 8"/>
</dbReference>
<dbReference type="GO" id="GO:0016042">
    <property type="term" value="P:lipid catabolic process"/>
    <property type="evidence" value="ECO:0007669"/>
    <property type="project" value="UniProtKB-KW"/>
</dbReference>
<dbReference type="Pfam" id="PF09279">
    <property type="entry name" value="EF-hand_like"/>
    <property type="match status" value="1"/>
</dbReference>
<dbReference type="GO" id="GO:0007265">
    <property type="term" value="P:Ras protein signal transduction"/>
    <property type="evidence" value="ECO:0007669"/>
    <property type="project" value="TreeGrafter"/>
</dbReference>
<keyword evidence="2" id="KW-0344">Guanine-nucleotide releasing factor</keyword>
<dbReference type="InterPro" id="IPR000008">
    <property type="entry name" value="C2_dom"/>
</dbReference>
<evidence type="ECO:0000256" key="4">
    <source>
        <dbReference type="SAM" id="MobiDB-lite"/>
    </source>
</evidence>
<reference evidence="9" key="2">
    <citation type="submission" date="2025-08" db="UniProtKB">
        <authorList>
            <consortium name="Ensembl"/>
        </authorList>
    </citation>
    <scope>IDENTIFICATION</scope>
</reference>
<dbReference type="PROSITE" id="PS50009">
    <property type="entry name" value="RASGEF_CAT"/>
    <property type="match status" value="1"/>
</dbReference>
<dbReference type="PROSITE" id="PS50007">
    <property type="entry name" value="PIPLC_X_DOMAIN"/>
    <property type="match status" value="1"/>
</dbReference>
<dbReference type="CDD" id="cd00275">
    <property type="entry name" value="C2_PLC_like"/>
    <property type="match status" value="1"/>
</dbReference>
<dbReference type="GO" id="GO:0007186">
    <property type="term" value="P:G protein-coupled receptor signaling pathway"/>
    <property type="evidence" value="ECO:0007669"/>
    <property type="project" value="TreeGrafter"/>
</dbReference>
<feature type="compositionally biased region" description="Acidic residues" evidence="4">
    <location>
        <begin position="988"/>
        <end position="997"/>
    </location>
</feature>
<feature type="compositionally biased region" description="Low complexity" evidence="4">
    <location>
        <begin position="1431"/>
        <end position="1442"/>
    </location>
</feature>
<dbReference type="InterPro" id="IPR046973">
    <property type="entry name" value="PLC-epsilon1_cat"/>
</dbReference>
<dbReference type="InterPro" id="IPR036964">
    <property type="entry name" value="RASGEF_cat_dom_sf"/>
</dbReference>
<dbReference type="CDD" id="cd16203">
    <property type="entry name" value="EFh_PI-PLCepsilon"/>
    <property type="match status" value="1"/>
</dbReference>
<evidence type="ECO:0000259" key="8">
    <source>
        <dbReference type="PROSITE" id="PS50200"/>
    </source>
</evidence>
<dbReference type="Gene3D" id="2.30.29.240">
    <property type="match status" value="1"/>
</dbReference>
<dbReference type="SUPFAM" id="SSF54236">
    <property type="entry name" value="Ubiquitin-like"/>
    <property type="match status" value="2"/>
</dbReference>
<dbReference type="SUPFAM" id="SSF51695">
    <property type="entry name" value="PLC-like phosphodiesterases"/>
    <property type="match status" value="1"/>
</dbReference>
<dbReference type="InterPro" id="IPR029071">
    <property type="entry name" value="Ubiquitin-like_domsf"/>
</dbReference>
<feature type="compositionally biased region" description="Low complexity" evidence="4">
    <location>
        <begin position="1004"/>
        <end position="1032"/>
    </location>
</feature>
<feature type="domain" description="PI-PLC Y-box" evidence="6">
    <location>
        <begin position="1600"/>
        <end position="1690"/>
    </location>
</feature>
<dbReference type="InterPro" id="IPR000909">
    <property type="entry name" value="PLipase_C_PInositol-sp_X_dom"/>
</dbReference>
<dbReference type="Pfam" id="PF00168">
    <property type="entry name" value="C2"/>
    <property type="match status" value="1"/>
</dbReference>
<dbReference type="InterPro" id="IPR028398">
    <property type="entry name" value="PLC-epsilon1_RA2"/>
</dbReference>
<dbReference type="PROSITE" id="PS50008">
    <property type="entry name" value="PIPLC_Y_DOMAIN"/>
    <property type="match status" value="1"/>
</dbReference>
<dbReference type="Gene3D" id="1.10.238.10">
    <property type="entry name" value="EF-hand"/>
    <property type="match status" value="1"/>
</dbReference>
<feature type="domain" description="Ras-GEF" evidence="7">
    <location>
        <begin position="418"/>
        <end position="673"/>
    </location>
</feature>
<feature type="region of interest" description="Disordered" evidence="4">
    <location>
        <begin position="1523"/>
        <end position="1590"/>
    </location>
</feature>
<dbReference type="PROSITE" id="PS50200">
    <property type="entry name" value="RA"/>
    <property type="match status" value="1"/>
</dbReference>
<dbReference type="PROSITE" id="PS50004">
    <property type="entry name" value="C2"/>
    <property type="match status" value="1"/>
</dbReference>
<evidence type="ECO:0000256" key="1">
    <source>
        <dbReference type="ARBA" id="ARBA00023224"/>
    </source>
</evidence>
<dbReference type="FunFam" id="3.20.20.190:FF:000090">
    <property type="entry name" value="Phosphoinositide phospholipase C"/>
    <property type="match status" value="1"/>
</dbReference>
<feature type="region of interest" description="Disordered" evidence="4">
    <location>
        <begin position="1"/>
        <end position="55"/>
    </location>
</feature>
<dbReference type="SMART" id="SM00147">
    <property type="entry name" value="RasGEF"/>
    <property type="match status" value="1"/>
</dbReference>
<dbReference type="SUPFAM" id="SSF48366">
    <property type="entry name" value="Ras GEF"/>
    <property type="match status" value="1"/>
</dbReference>